<protein>
    <submittedName>
        <fullName evidence="2">Uncharacterized protein</fullName>
    </submittedName>
</protein>
<sequence>MYKKIIAFTLVMCIFLSGCASKKSNEIEAVDNKQEIKVAFTNDDSDKEEKDIEGVTEAEEELEEIVEPVEVVEDLLPTDEEMELFNTLAGGFFYSKSDDKEFELARQGAIDIYNNQVIDLLEECFDLYNELNGYEEQILFFIDDIDKSRTEYKEDFQLILDEILYYKTVINAKIHEANGYFEIIESHDENNINKAVVDGEVFECTVSVYDNLGEYISFLVITSEYLASGIANNFNEIYADSIREYTNAAFQQYVVKSLVEVNRSYLVMSKMYAHIASSDYYEGLEIKEKTIEKLSNMEQTEDVVELLKLAEIGQKIPDYIIEISENTEDEESEEKKISFTWPFGIIVFAEDDINTMAVKFALLKKIAGMYDDEIGLIEYTDDEMLNIIFNAKDMRDKLVKEQIDHVPSLADLNFVVTGLPPRTKLTMREKEFGPNYNANFTMKSNYQMIFEDDDNETSSTQNVEEVKTAHNNIKAVEIEIISMKQRDKFIEELKNVQSSKEALGASAMLILPEWAGGGVDKVYNKIVDAFTDMLSENKVKVNGEAFEKIESLLENDLEEILGEKKFEFANRFLNGSAEEIVNGLSDWINNSRNRKDLKIDKNTLIDMLDAMGFVHEGEKDDNKEVIVDEKDIQEFVFYSQKTGLKSQEHKLYPYEAYIRRDTRKYHKNGSLALVGSYLLTKQAGQMLIEEYISNLKTRESAGKDGFWPIPLEAARKDYFSIGLHESYLEDGKISSQVEFDDEGNVILSKTWYYHDNGVVKKYSELDGSHSGVKITYDTEGNKRVTSFYDHNKETSRINHWRED</sequence>
<reference evidence="2 3" key="1">
    <citation type="submission" date="2021-01" db="EMBL/GenBank/DDBJ databases">
        <title>Genomic Encyclopedia of Type Strains, Phase IV (KMG-IV): sequencing the most valuable type-strain genomes for metagenomic binning, comparative biology and taxonomic classification.</title>
        <authorList>
            <person name="Goeker M."/>
        </authorList>
    </citation>
    <scope>NUCLEOTIDE SEQUENCE [LARGE SCALE GENOMIC DNA]</scope>
    <source>
        <strain evidence="2 3">DSM 24436</strain>
    </source>
</reference>
<evidence type="ECO:0000313" key="2">
    <source>
        <dbReference type="EMBL" id="MBM7562820.1"/>
    </source>
</evidence>
<gene>
    <name evidence="2" type="ORF">JOC49_002393</name>
</gene>
<dbReference type="Gene3D" id="3.90.930.1">
    <property type="match status" value="1"/>
</dbReference>
<proteinExistence type="predicted"/>
<name>A0ABS2MTZ3_9FIRM</name>
<keyword evidence="1" id="KW-0732">Signal</keyword>
<feature type="chain" id="PRO_5046660642" evidence="1">
    <location>
        <begin position="23"/>
        <end position="803"/>
    </location>
</feature>
<dbReference type="RefSeq" id="WP_204665246.1">
    <property type="nucleotide sequence ID" value="NZ_JAFBDT010000032.1"/>
</dbReference>
<accession>A0ABS2MTZ3</accession>
<keyword evidence="3" id="KW-1185">Reference proteome</keyword>
<evidence type="ECO:0000313" key="3">
    <source>
        <dbReference type="Proteomes" id="UP000767854"/>
    </source>
</evidence>
<dbReference type="PROSITE" id="PS51257">
    <property type="entry name" value="PROKAR_LIPOPROTEIN"/>
    <property type="match status" value="1"/>
</dbReference>
<evidence type="ECO:0000256" key="1">
    <source>
        <dbReference type="SAM" id="SignalP"/>
    </source>
</evidence>
<dbReference type="Proteomes" id="UP000767854">
    <property type="component" value="Unassembled WGS sequence"/>
</dbReference>
<dbReference type="EMBL" id="JAFBDT010000032">
    <property type="protein sequence ID" value="MBM7562820.1"/>
    <property type="molecule type" value="Genomic_DNA"/>
</dbReference>
<comment type="caution">
    <text evidence="2">The sequence shown here is derived from an EMBL/GenBank/DDBJ whole genome shotgun (WGS) entry which is preliminary data.</text>
</comment>
<feature type="signal peptide" evidence="1">
    <location>
        <begin position="1"/>
        <end position="22"/>
    </location>
</feature>
<organism evidence="2 3">
    <name type="scientific">Fusibacter tunisiensis</name>
    <dbReference type="NCBI Taxonomy" id="1008308"/>
    <lineage>
        <taxon>Bacteria</taxon>
        <taxon>Bacillati</taxon>
        <taxon>Bacillota</taxon>
        <taxon>Clostridia</taxon>
        <taxon>Eubacteriales</taxon>
        <taxon>Eubacteriales Family XII. Incertae Sedis</taxon>
        <taxon>Fusibacter</taxon>
    </lineage>
</organism>